<sequence length="471" mass="51406">MTGAAVSSPPAAPGPLHPESLSGLTAYLSLYASSSADLDAQLHSLNKQLRDLDLEIDIVRKNLDEANTAVHSASAEDSALRTVTVLVEAQADVEAELSLSYLVFNAGWSPYYDLRVTSDEQKLRINYKAEIRQYTGEDWLDANVALSTATPALGGDAPTPSRWTISIAPKYVRMTKSATVFKKMAVPSSSRSMQAESVEEDRLAYSSLSAEMMKMAAPVTTVEESLTTATYRVASRTNVPGDNVTHKVTVAIIDLSPKFLHFTYPRASEYVYLKAKVKNDSEYALLPGPASVFLDNNFVAKSTLDNVSPQETFECSLGVDPSIRVTRRPVVKTTETSGILSKSEVLRFTQTIDVKNTKTSSAKVVLIDQVPWSGDEKLKVTLIDPPQPTQVVAGDTPGERRIINRTKSMESLAAVTRDEDIELRDGEVQTRLNTDTNCLEWVVKLAAGKSSVLKFQYSIQYPSGEKVAGIV</sequence>
<dbReference type="OrthoDB" id="10068793at2759"/>
<evidence type="ECO:0000313" key="4">
    <source>
        <dbReference type="Proteomes" id="UP000070544"/>
    </source>
</evidence>
<dbReference type="AlphaFoldDB" id="A0A139AUS0"/>
<keyword evidence="1" id="KW-0175">Coiled coil</keyword>
<dbReference type="Pfam" id="PF13598">
    <property type="entry name" value="DUF4139"/>
    <property type="match status" value="1"/>
</dbReference>
<feature type="domain" description="DUF4139" evidence="2">
    <location>
        <begin position="97"/>
        <end position="462"/>
    </location>
</feature>
<feature type="coiled-coil region" evidence="1">
    <location>
        <begin position="35"/>
        <end position="69"/>
    </location>
</feature>
<gene>
    <name evidence="3" type="ORF">M427DRAFT_52545</name>
</gene>
<evidence type="ECO:0000256" key="1">
    <source>
        <dbReference type="SAM" id="Coils"/>
    </source>
</evidence>
<dbReference type="PANTHER" id="PTHR31005">
    <property type="entry name" value="DUF4139 DOMAIN-CONTAINING PROTEIN"/>
    <property type="match status" value="1"/>
</dbReference>
<name>A0A139AUS0_GONPJ</name>
<dbReference type="Proteomes" id="UP000070544">
    <property type="component" value="Unassembled WGS sequence"/>
</dbReference>
<dbReference type="InterPro" id="IPR037291">
    <property type="entry name" value="DUF4139"/>
</dbReference>
<dbReference type="InterPro" id="IPR011935">
    <property type="entry name" value="CHP02231"/>
</dbReference>
<keyword evidence="4" id="KW-1185">Reference proteome</keyword>
<organism evidence="3 4">
    <name type="scientific">Gonapodya prolifera (strain JEL478)</name>
    <name type="common">Monoblepharis prolifera</name>
    <dbReference type="NCBI Taxonomy" id="1344416"/>
    <lineage>
        <taxon>Eukaryota</taxon>
        <taxon>Fungi</taxon>
        <taxon>Fungi incertae sedis</taxon>
        <taxon>Chytridiomycota</taxon>
        <taxon>Chytridiomycota incertae sedis</taxon>
        <taxon>Monoblepharidomycetes</taxon>
        <taxon>Monoblepharidales</taxon>
        <taxon>Gonapodyaceae</taxon>
        <taxon>Gonapodya</taxon>
    </lineage>
</organism>
<evidence type="ECO:0000313" key="3">
    <source>
        <dbReference type="EMBL" id="KXS20323.1"/>
    </source>
</evidence>
<dbReference type="NCBIfam" id="TIGR02231">
    <property type="entry name" value="mucoidy inhibitor MuiA family protein"/>
    <property type="match status" value="1"/>
</dbReference>
<dbReference type="OMA" id="PCALWRP"/>
<evidence type="ECO:0000259" key="2">
    <source>
        <dbReference type="Pfam" id="PF13598"/>
    </source>
</evidence>
<protein>
    <recommendedName>
        <fullName evidence="2">DUF4139 domain-containing protein</fullName>
    </recommendedName>
</protein>
<accession>A0A139AUS0</accession>
<dbReference type="PANTHER" id="PTHR31005:SF8">
    <property type="entry name" value="DUF4139 DOMAIN-CONTAINING PROTEIN"/>
    <property type="match status" value="1"/>
</dbReference>
<proteinExistence type="predicted"/>
<dbReference type="STRING" id="1344416.A0A139AUS0"/>
<reference evidence="3 4" key="1">
    <citation type="journal article" date="2015" name="Genome Biol. Evol.">
        <title>Phylogenomic analyses indicate that early fungi evolved digesting cell walls of algal ancestors of land plants.</title>
        <authorList>
            <person name="Chang Y."/>
            <person name="Wang S."/>
            <person name="Sekimoto S."/>
            <person name="Aerts A.L."/>
            <person name="Choi C."/>
            <person name="Clum A."/>
            <person name="LaButti K.M."/>
            <person name="Lindquist E.A."/>
            <person name="Yee Ngan C."/>
            <person name="Ohm R.A."/>
            <person name="Salamov A.A."/>
            <person name="Grigoriev I.V."/>
            <person name="Spatafora J.W."/>
            <person name="Berbee M.L."/>
        </authorList>
    </citation>
    <scope>NUCLEOTIDE SEQUENCE [LARGE SCALE GENOMIC DNA]</scope>
    <source>
        <strain evidence="3 4">JEL478</strain>
    </source>
</reference>
<dbReference type="EMBL" id="KQ965736">
    <property type="protein sequence ID" value="KXS20323.1"/>
    <property type="molecule type" value="Genomic_DNA"/>
</dbReference>